<evidence type="ECO:0000313" key="2">
    <source>
        <dbReference type="EMBL" id="QEL54220.1"/>
    </source>
</evidence>
<protein>
    <submittedName>
        <fullName evidence="2">Uncharacterized protein</fullName>
    </submittedName>
</protein>
<feature type="chain" id="PRO_5022995095" evidence="1">
    <location>
        <begin position="23"/>
        <end position="62"/>
    </location>
</feature>
<dbReference type="Proteomes" id="UP000322079">
    <property type="component" value="Chromosome"/>
</dbReference>
<organism evidence="2 3">
    <name type="scientific">Chromobacterium paludis</name>
    <dbReference type="NCBI Taxonomy" id="2605945"/>
    <lineage>
        <taxon>Bacteria</taxon>
        <taxon>Pseudomonadati</taxon>
        <taxon>Pseudomonadota</taxon>
        <taxon>Betaproteobacteria</taxon>
        <taxon>Neisseriales</taxon>
        <taxon>Chromobacteriaceae</taxon>
        <taxon>Chromobacterium</taxon>
    </lineage>
</organism>
<name>A0A5C1DCB4_9NEIS</name>
<dbReference type="EMBL" id="CP043473">
    <property type="protein sequence ID" value="QEL54220.1"/>
    <property type="molecule type" value="Genomic_DNA"/>
</dbReference>
<evidence type="ECO:0000313" key="3">
    <source>
        <dbReference type="Proteomes" id="UP000322079"/>
    </source>
</evidence>
<dbReference type="KEGG" id="chrm:FYK34_00800"/>
<dbReference type="AlphaFoldDB" id="A0A5C1DCB4"/>
<dbReference type="RefSeq" id="WP_149294615.1">
    <property type="nucleotide sequence ID" value="NZ_CP043473.1"/>
</dbReference>
<keyword evidence="3" id="KW-1185">Reference proteome</keyword>
<gene>
    <name evidence="2" type="ORF">FYK34_00800</name>
</gene>
<proteinExistence type="predicted"/>
<keyword evidence="1" id="KW-0732">Signal</keyword>
<feature type="signal peptide" evidence="1">
    <location>
        <begin position="1"/>
        <end position="22"/>
    </location>
</feature>
<reference evidence="2 3" key="1">
    <citation type="submission" date="2019-08" db="EMBL/GenBank/DDBJ databases">
        <title>Chromobacterium paludis, a novel bacterium isolated from a Maryland marsh pond.</title>
        <authorList>
            <person name="Blackburn M.B."/>
            <person name="Gundersen-Rindal D.E."/>
        </authorList>
    </citation>
    <scope>NUCLEOTIDE SEQUENCE [LARGE SCALE GENOMIC DNA]</scope>
    <source>
        <strain evidence="3">IIBBL 257-1</strain>
    </source>
</reference>
<sequence>MNGKSPLILCATLALAMLMAVALRDAPLSLACHVGRSGMHVAANLAVLRMELHFSWLPGAAA</sequence>
<accession>A0A5C1DCB4</accession>
<evidence type="ECO:0000256" key="1">
    <source>
        <dbReference type="SAM" id="SignalP"/>
    </source>
</evidence>